<dbReference type="InterPro" id="IPR000725">
    <property type="entry name" value="Olfact_rcpt"/>
</dbReference>
<dbReference type="InterPro" id="IPR050427">
    <property type="entry name" value="Olfactory_Receptors"/>
</dbReference>
<keyword evidence="10" id="KW-1185">Reference proteome</keyword>
<evidence type="ECO:0000256" key="8">
    <source>
        <dbReference type="SAM" id="Phobius"/>
    </source>
</evidence>
<evidence type="ECO:0000256" key="3">
    <source>
        <dbReference type="ARBA" id="ARBA00022989"/>
    </source>
</evidence>
<gene>
    <name evidence="9" type="ORF">CIB84_005927</name>
</gene>
<comment type="subcellular location">
    <subcellularLocation>
        <location evidence="1">Membrane</location>
        <topology evidence="1">Multi-pass membrane protein</topology>
    </subcellularLocation>
</comment>
<keyword evidence="7" id="KW-0807">Transducer</keyword>
<sequence length="248" mass="26741">MQAVQRNPFLWASQNQSVQKVYSVIFLFFYTTGVAGNTIIAVISGQHLNSHMYFFPCCLSFPRMTANFLVENTTNATVGCRAQLLMAYSCCTVSCRSSHCTALMTGSACGCVVISSWVGGLVRSSMQALITQLPFCGPNKADHYFCDGQPLLQLACAGTCTVSITVVVNSGVIAPHCLFILVVSYIATLASLRNQTPEEGHKTLSTYRSHITAVIPLFGPCTSTHPASSLLEDKVMALFDASITPMLN</sequence>
<dbReference type="PANTHER" id="PTHR48002">
    <property type="entry name" value="OLFACTORY RECEPTOR"/>
    <property type="match status" value="1"/>
</dbReference>
<evidence type="ECO:0000313" key="9">
    <source>
        <dbReference type="EMBL" id="POI30322.1"/>
    </source>
</evidence>
<dbReference type="GO" id="GO:0004930">
    <property type="term" value="F:G protein-coupled receptor activity"/>
    <property type="evidence" value="ECO:0007669"/>
    <property type="project" value="UniProtKB-KW"/>
</dbReference>
<keyword evidence="3 8" id="KW-1133">Transmembrane helix</keyword>
<evidence type="ECO:0000256" key="5">
    <source>
        <dbReference type="ARBA" id="ARBA00023136"/>
    </source>
</evidence>
<feature type="transmembrane region" description="Helical" evidence="8">
    <location>
        <begin position="173"/>
        <end position="192"/>
    </location>
</feature>
<comment type="caution">
    <text evidence="9">The sequence shown here is derived from an EMBL/GenBank/DDBJ whole genome shotgun (WGS) entry which is preliminary data.</text>
</comment>
<dbReference type="Gene3D" id="1.20.1070.10">
    <property type="entry name" value="Rhodopsin 7-helix transmembrane proteins"/>
    <property type="match status" value="1"/>
</dbReference>
<evidence type="ECO:0000256" key="7">
    <source>
        <dbReference type="ARBA" id="ARBA00023224"/>
    </source>
</evidence>
<dbReference type="Pfam" id="PF13853">
    <property type="entry name" value="7tm_4"/>
    <property type="match status" value="1"/>
</dbReference>
<evidence type="ECO:0000256" key="6">
    <source>
        <dbReference type="ARBA" id="ARBA00023170"/>
    </source>
</evidence>
<keyword evidence="6" id="KW-0675">Receptor</keyword>
<dbReference type="PRINTS" id="PR00245">
    <property type="entry name" value="OLFACTORYR"/>
</dbReference>
<evidence type="ECO:0000313" key="10">
    <source>
        <dbReference type="Proteomes" id="UP000237246"/>
    </source>
</evidence>
<dbReference type="SUPFAM" id="SSF81321">
    <property type="entry name" value="Family A G protein-coupled receptor-like"/>
    <property type="match status" value="1"/>
</dbReference>
<dbReference type="Proteomes" id="UP000237246">
    <property type="component" value="Unassembled WGS sequence"/>
</dbReference>
<name>A0A2P4T1T6_BAMTH</name>
<dbReference type="GO" id="GO:0005886">
    <property type="term" value="C:plasma membrane"/>
    <property type="evidence" value="ECO:0007669"/>
    <property type="project" value="UniProtKB-ARBA"/>
</dbReference>
<evidence type="ECO:0000256" key="4">
    <source>
        <dbReference type="ARBA" id="ARBA00023040"/>
    </source>
</evidence>
<evidence type="ECO:0000256" key="1">
    <source>
        <dbReference type="ARBA" id="ARBA00004141"/>
    </source>
</evidence>
<reference evidence="9 10" key="1">
    <citation type="submission" date="2018-01" db="EMBL/GenBank/DDBJ databases">
        <title>Comparison of the Chinese Bamboo Partridge and Red Junglefowl genome sequences highlights the importance of demography in genome evolution.</title>
        <authorList>
            <person name="Tiley G.P."/>
            <person name="Kimball R.T."/>
            <person name="Braun E.L."/>
            <person name="Burleigh J.G."/>
        </authorList>
    </citation>
    <scope>NUCLEOTIDE SEQUENCE [LARGE SCALE GENOMIC DNA]</scope>
    <source>
        <strain evidence="9">RTK389</strain>
        <tissue evidence="9">Blood</tissue>
    </source>
</reference>
<dbReference type="EMBL" id="PPHD01012258">
    <property type="protein sequence ID" value="POI30322.1"/>
    <property type="molecule type" value="Genomic_DNA"/>
</dbReference>
<keyword evidence="2 8" id="KW-0812">Transmembrane</keyword>
<evidence type="ECO:0000256" key="2">
    <source>
        <dbReference type="ARBA" id="ARBA00022692"/>
    </source>
</evidence>
<evidence type="ECO:0008006" key="11">
    <source>
        <dbReference type="Google" id="ProtNLM"/>
    </source>
</evidence>
<dbReference type="AlphaFoldDB" id="A0A2P4T1T6"/>
<dbReference type="GO" id="GO:0004984">
    <property type="term" value="F:olfactory receptor activity"/>
    <property type="evidence" value="ECO:0007669"/>
    <property type="project" value="InterPro"/>
</dbReference>
<keyword evidence="5 8" id="KW-0472">Membrane</keyword>
<dbReference type="OrthoDB" id="10017003at2759"/>
<proteinExistence type="predicted"/>
<protein>
    <recommendedName>
        <fullName evidence="11">G-protein coupled receptors family 1 profile domain-containing protein</fullName>
    </recommendedName>
</protein>
<feature type="transmembrane region" description="Helical" evidence="8">
    <location>
        <begin position="21"/>
        <end position="43"/>
    </location>
</feature>
<organism evidence="9 10">
    <name type="scientific">Bambusicola thoracicus</name>
    <name type="common">Chinese bamboo-partridge</name>
    <name type="synonym">Perdix thoracica</name>
    <dbReference type="NCBI Taxonomy" id="9083"/>
    <lineage>
        <taxon>Eukaryota</taxon>
        <taxon>Metazoa</taxon>
        <taxon>Chordata</taxon>
        <taxon>Craniata</taxon>
        <taxon>Vertebrata</taxon>
        <taxon>Euteleostomi</taxon>
        <taxon>Archelosauria</taxon>
        <taxon>Archosauria</taxon>
        <taxon>Dinosauria</taxon>
        <taxon>Saurischia</taxon>
        <taxon>Theropoda</taxon>
        <taxon>Coelurosauria</taxon>
        <taxon>Aves</taxon>
        <taxon>Neognathae</taxon>
        <taxon>Galloanserae</taxon>
        <taxon>Galliformes</taxon>
        <taxon>Phasianidae</taxon>
        <taxon>Perdicinae</taxon>
        <taxon>Bambusicola</taxon>
    </lineage>
</organism>
<keyword evidence="4" id="KW-0297">G-protein coupled receptor</keyword>
<accession>A0A2P4T1T6</accession>